<organism evidence="5 6">
    <name type="scientific">Sediminimonas qiaohouensis</name>
    <dbReference type="NCBI Taxonomy" id="552061"/>
    <lineage>
        <taxon>Bacteria</taxon>
        <taxon>Pseudomonadati</taxon>
        <taxon>Pseudomonadota</taxon>
        <taxon>Alphaproteobacteria</taxon>
        <taxon>Rhodobacterales</taxon>
        <taxon>Roseobacteraceae</taxon>
        <taxon>Sediminimonas</taxon>
    </lineage>
</organism>
<dbReference type="Pfam" id="PF00392">
    <property type="entry name" value="GntR"/>
    <property type="match status" value="1"/>
</dbReference>
<dbReference type="PANTHER" id="PTHR44846:SF1">
    <property type="entry name" value="MANNOSYL-D-GLYCERATE TRANSPORT_METABOLISM SYSTEM REPRESSOR MNGR-RELATED"/>
    <property type="match status" value="1"/>
</dbReference>
<dbReference type="SMART" id="SM00345">
    <property type="entry name" value="HTH_GNTR"/>
    <property type="match status" value="1"/>
</dbReference>
<dbReference type="GO" id="GO:0003677">
    <property type="term" value="F:DNA binding"/>
    <property type="evidence" value="ECO:0007669"/>
    <property type="project" value="UniProtKB-KW"/>
</dbReference>
<feature type="domain" description="HTH gntR-type" evidence="4">
    <location>
        <begin position="4"/>
        <end position="72"/>
    </location>
</feature>
<keyword evidence="1" id="KW-0805">Transcription regulation</keyword>
<dbReference type="PRINTS" id="PR00035">
    <property type="entry name" value="HTHGNTR"/>
</dbReference>
<sequence>MGRTAIWTSIRDALSAEIAQGHYAPGDKLPTEAALAARFGVNRHTVRRALSALGEAGLTHARRGAGVFVAARPADYPIGRRVRFHRNLAEAGRSPERRLSRHETRAADTREAEALRLRQGAQVHVIEGVSLADGAPLALFRSVFPAARFPALLDRLARFASVTEALREEGLSDYTRAETRITAKVATATQALHLHLSEGAPILRTVAVNVDADGVPVEFGHTWFVGDKITLTVAPEDLR</sequence>
<dbReference type="InterPro" id="IPR036390">
    <property type="entry name" value="WH_DNA-bd_sf"/>
</dbReference>
<proteinExistence type="predicted"/>
<dbReference type="Pfam" id="PF07702">
    <property type="entry name" value="UTRA"/>
    <property type="match status" value="1"/>
</dbReference>
<accession>A0A7C9LSM3</accession>
<name>A0A7C9LSM3_9RHOB</name>
<gene>
    <name evidence="5" type="primary">phnF</name>
    <name evidence="5" type="ORF">FH759_10660</name>
</gene>
<dbReference type="SMART" id="SM00866">
    <property type="entry name" value="UTRA"/>
    <property type="match status" value="1"/>
</dbReference>
<dbReference type="EMBL" id="VENJ01000014">
    <property type="protein sequence ID" value="MTJ05136.1"/>
    <property type="molecule type" value="Genomic_DNA"/>
</dbReference>
<dbReference type="Gene3D" id="1.10.10.10">
    <property type="entry name" value="Winged helix-like DNA-binding domain superfamily/Winged helix DNA-binding domain"/>
    <property type="match status" value="1"/>
</dbReference>
<dbReference type="CDD" id="cd07377">
    <property type="entry name" value="WHTH_GntR"/>
    <property type="match status" value="1"/>
</dbReference>
<dbReference type="InterPro" id="IPR012702">
    <property type="entry name" value="CP_lyase_PhnF"/>
</dbReference>
<dbReference type="RefSeq" id="WP_273249968.1">
    <property type="nucleotide sequence ID" value="NZ_VENJ01000014.1"/>
</dbReference>
<evidence type="ECO:0000256" key="3">
    <source>
        <dbReference type="ARBA" id="ARBA00023163"/>
    </source>
</evidence>
<dbReference type="InterPro" id="IPR000524">
    <property type="entry name" value="Tscrpt_reg_HTH_GntR"/>
</dbReference>
<keyword evidence="2" id="KW-0238">DNA-binding</keyword>
<keyword evidence="3" id="KW-0804">Transcription</keyword>
<evidence type="ECO:0000313" key="6">
    <source>
        <dbReference type="Proteomes" id="UP000483078"/>
    </source>
</evidence>
<dbReference type="SUPFAM" id="SSF46785">
    <property type="entry name" value="Winged helix' DNA-binding domain"/>
    <property type="match status" value="1"/>
</dbReference>
<dbReference type="NCBIfam" id="TIGR02325">
    <property type="entry name" value="C_P_lyase_phnF"/>
    <property type="match status" value="1"/>
</dbReference>
<evidence type="ECO:0000256" key="1">
    <source>
        <dbReference type="ARBA" id="ARBA00023015"/>
    </source>
</evidence>
<evidence type="ECO:0000256" key="2">
    <source>
        <dbReference type="ARBA" id="ARBA00023125"/>
    </source>
</evidence>
<dbReference type="PROSITE" id="PS50949">
    <property type="entry name" value="HTH_GNTR"/>
    <property type="match status" value="1"/>
</dbReference>
<evidence type="ECO:0000259" key="4">
    <source>
        <dbReference type="PROSITE" id="PS50949"/>
    </source>
</evidence>
<dbReference type="InterPro" id="IPR028978">
    <property type="entry name" value="Chorismate_lyase_/UTRA_dom_sf"/>
</dbReference>
<dbReference type="Proteomes" id="UP000483078">
    <property type="component" value="Unassembled WGS sequence"/>
</dbReference>
<dbReference type="SUPFAM" id="SSF64288">
    <property type="entry name" value="Chorismate lyase-like"/>
    <property type="match status" value="1"/>
</dbReference>
<comment type="caution">
    <text evidence="5">The sequence shown here is derived from an EMBL/GenBank/DDBJ whole genome shotgun (WGS) entry which is preliminary data.</text>
</comment>
<dbReference type="PANTHER" id="PTHR44846">
    <property type="entry name" value="MANNOSYL-D-GLYCERATE TRANSPORT/METABOLISM SYSTEM REPRESSOR MNGR-RELATED"/>
    <property type="match status" value="1"/>
</dbReference>
<evidence type="ECO:0000313" key="5">
    <source>
        <dbReference type="EMBL" id="MTJ05136.1"/>
    </source>
</evidence>
<dbReference type="Gene3D" id="3.40.1410.10">
    <property type="entry name" value="Chorismate lyase-like"/>
    <property type="match status" value="1"/>
</dbReference>
<dbReference type="InterPro" id="IPR036388">
    <property type="entry name" value="WH-like_DNA-bd_sf"/>
</dbReference>
<dbReference type="AlphaFoldDB" id="A0A7C9LSM3"/>
<reference evidence="5 6" key="1">
    <citation type="submission" date="2019-06" db="EMBL/GenBank/DDBJ databases">
        <title>Enrichment of Autotrophic Halophilic Microorganisms from Red Sea Brine Pool Using Microbial Electrosynthesis System.</title>
        <authorList>
            <person name="Alqahtani M.F."/>
            <person name="Bajracharya S."/>
            <person name="Katuri K.P."/>
            <person name="Ali M."/>
            <person name="Saikaly P.E."/>
        </authorList>
    </citation>
    <scope>NUCLEOTIDE SEQUENCE [LARGE SCALE GENOMIC DNA]</scope>
    <source>
        <strain evidence="5">MES6</strain>
    </source>
</reference>
<dbReference type="InterPro" id="IPR011663">
    <property type="entry name" value="UTRA"/>
</dbReference>
<dbReference type="GO" id="GO:0003700">
    <property type="term" value="F:DNA-binding transcription factor activity"/>
    <property type="evidence" value="ECO:0007669"/>
    <property type="project" value="InterPro"/>
</dbReference>
<dbReference type="InterPro" id="IPR050679">
    <property type="entry name" value="Bact_HTH_transcr_reg"/>
</dbReference>
<dbReference type="GO" id="GO:0045892">
    <property type="term" value="P:negative regulation of DNA-templated transcription"/>
    <property type="evidence" value="ECO:0007669"/>
    <property type="project" value="TreeGrafter"/>
</dbReference>
<protein>
    <submittedName>
        <fullName evidence="5">Phosphonate metabolism transcriptional regulator PhnF</fullName>
    </submittedName>
</protein>